<protein>
    <submittedName>
        <fullName evidence="7">Metallophosphoesterase</fullName>
    </submittedName>
</protein>
<keyword evidence="1" id="KW-0479">Metal-binding</keyword>
<evidence type="ECO:0000256" key="5">
    <source>
        <dbReference type="SAM" id="MobiDB-lite"/>
    </source>
</evidence>
<evidence type="ECO:0000256" key="4">
    <source>
        <dbReference type="ARBA" id="ARBA00025742"/>
    </source>
</evidence>
<sequence>MEIIILSIAPGGYVVTVIVHLSDLHVGAGVFSPKLAENVIGYVNRVEPDIVVVTGDITDYGFVHEYEKAIDLLARINTAELLVVPGNHDSRNMGYVVFEHVFGTRYPFISHRGRVCIQGVDSSEPDLDDGHIGRLAYRIVEQNLEKCNGLKIVALHHHLVPVPGTGRERNIPVDAGDFLDLLLRLGVNIVLSGHKHVPWVWELNGMLILHAGTATTIKLKAGTSPSFNVIRLDSSGVEVTRVDSATLSERVVYRGRPAPYRHYTVDQHMELLGPVLEKARSRLARARKSTKEDNQTTSTQQP</sequence>
<dbReference type="SUPFAM" id="SSF56300">
    <property type="entry name" value="Metallo-dependent phosphatases"/>
    <property type="match status" value="1"/>
</dbReference>
<dbReference type="EMBL" id="AP028907">
    <property type="protein sequence ID" value="BES81765.1"/>
    <property type="molecule type" value="Genomic_DNA"/>
</dbReference>
<dbReference type="Pfam" id="PF00149">
    <property type="entry name" value="Metallophos"/>
    <property type="match status" value="1"/>
</dbReference>
<feature type="region of interest" description="Disordered" evidence="5">
    <location>
        <begin position="283"/>
        <end position="302"/>
    </location>
</feature>
<dbReference type="InterPro" id="IPR004843">
    <property type="entry name" value="Calcineurin-like_PHP"/>
</dbReference>
<name>A0ABN6ZNB6_9CREN</name>
<dbReference type="InterPro" id="IPR029052">
    <property type="entry name" value="Metallo-depent_PP-like"/>
</dbReference>
<evidence type="ECO:0000313" key="8">
    <source>
        <dbReference type="Proteomes" id="UP001341135"/>
    </source>
</evidence>
<dbReference type="Proteomes" id="UP001341135">
    <property type="component" value="Chromosome"/>
</dbReference>
<dbReference type="Gene3D" id="3.60.21.10">
    <property type="match status" value="1"/>
</dbReference>
<dbReference type="InterPro" id="IPR050884">
    <property type="entry name" value="CNP_phosphodiesterase-III"/>
</dbReference>
<evidence type="ECO:0000259" key="6">
    <source>
        <dbReference type="Pfam" id="PF00149"/>
    </source>
</evidence>
<keyword evidence="2" id="KW-0378">Hydrolase</keyword>
<comment type="similarity">
    <text evidence="4">Belongs to the cyclic nucleotide phosphodiesterase class-III family.</text>
</comment>
<keyword evidence="8" id="KW-1185">Reference proteome</keyword>
<gene>
    <name evidence="7" type="ORF">PABY_13320</name>
</gene>
<dbReference type="PANTHER" id="PTHR42988">
    <property type="entry name" value="PHOSPHOHYDROLASE"/>
    <property type="match status" value="1"/>
</dbReference>
<reference evidence="7 8" key="1">
    <citation type="submission" date="2023-09" db="EMBL/GenBank/DDBJ databases">
        <title>Pyrofollis japonicus gen. nov. sp. nov., a novel member of the family Pyrodictiaceae isolated from the Iheya North hydrothermal field.</title>
        <authorList>
            <person name="Miyazaki U."/>
            <person name="Sanari M."/>
            <person name="Tame A."/>
            <person name="Kitajima M."/>
            <person name="Okamoto A."/>
            <person name="Sawayama S."/>
            <person name="Miyazaki J."/>
            <person name="Takai K."/>
            <person name="Nakagawa S."/>
        </authorList>
    </citation>
    <scope>NUCLEOTIDE SEQUENCE [LARGE SCALE GENOMIC DNA]</scope>
    <source>
        <strain evidence="7 8">AV2</strain>
    </source>
</reference>
<keyword evidence="3" id="KW-0408">Iron</keyword>
<dbReference type="CDD" id="cd07400">
    <property type="entry name" value="MPP_1"/>
    <property type="match status" value="1"/>
</dbReference>
<evidence type="ECO:0000313" key="7">
    <source>
        <dbReference type="EMBL" id="BES81765.1"/>
    </source>
</evidence>
<feature type="domain" description="Calcineurin-like phosphoesterase" evidence="6">
    <location>
        <begin position="18"/>
        <end position="198"/>
    </location>
</feature>
<proteinExistence type="inferred from homology"/>
<dbReference type="PANTHER" id="PTHR42988:SF2">
    <property type="entry name" value="CYCLIC NUCLEOTIDE PHOSPHODIESTERASE CBUA0032-RELATED"/>
    <property type="match status" value="1"/>
</dbReference>
<accession>A0ABN6ZNB6</accession>
<evidence type="ECO:0000256" key="1">
    <source>
        <dbReference type="ARBA" id="ARBA00022723"/>
    </source>
</evidence>
<organism evidence="7 8">
    <name type="scientific">Pyrodictium abyssi</name>
    <dbReference type="NCBI Taxonomy" id="54256"/>
    <lineage>
        <taxon>Archaea</taxon>
        <taxon>Thermoproteota</taxon>
        <taxon>Thermoprotei</taxon>
        <taxon>Desulfurococcales</taxon>
        <taxon>Pyrodictiaceae</taxon>
        <taxon>Pyrodictium</taxon>
    </lineage>
</organism>
<evidence type="ECO:0000256" key="2">
    <source>
        <dbReference type="ARBA" id="ARBA00022801"/>
    </source>
</evidence>
<evidence type="ECO:0000256" key="3">
    <source>
        <dbReference type="ARBA" id="ARBA00023004"/>
    </source>
</evidence>